<protein>
    <submittedName>
        <fullName evidence="2">DUF1214 domain-containing protein</fullName>
    </submittedName>
</protein>
<dbReference type="InterPro" id="IPR010621">
    <property type="entry name" value="DUF1214"/>
</dbReference>
<keyword evidence="3" id="KW-1185">Reference proteome</keyword>
<dbReference type="Gene3D" id="2.60.120.600">
    <property type="entry name" value="Domain of unknown function DUF1214, C-terminal domain"/>
    <property type="match status" value="1"/>
</dbReference>
<dbReference type="Proteomes" id="UP001181622">
    <property type="component" value="Unassembled WGS sequence"/>
</dbReference>
<gene>
    <name evidence="2" type="ORF">IHQ68_12720</name>
</gene>
<accession>A0ABU1DH70</accession>
<dbReference type="RefSeq" id="WP_309392375.1">
    <property type="nucleotide sequence ID" value="NZ_JADBEO010000026.1"/>
</dbReference>
<dbReference type="InterPro" id="IPR037049">
    <property type="entry name" value="DUF1214_C_sf"/>
</dbReference>
<feature type="domain" description="DUF1214" evidence="1">
    <location>
        <begin position="72"/>
        <end position="169"/>
    </location>
</feature>
<dbReference type="InterPro" id="IPR012038">
    <property type="entry name" value="UCP009471"/>
</dbReference>
<dbReference type="Pfam" id="PF06742">
    <property type="entry name" value="DUF1214"/>
    <property type="match status" value="1"/>
</dbReference>
<evidence type="ECO:0000313" key="2">
    <source>
        <dbReference type="EMBL" id="MDR4307481.1"/>
    </source>
</evidence>
<evidence type="ECO:0000259" key="1">
    <source>
        <dbReference type="Pfam" id="PF06742"/>
    </source>
</evidence>
<dbReference type="EMBL" id="JADBEO010000026">
    <property type="protein sequence ID" value="MDR4307481.1"/>
    <property type="molecule type" value="Genomic_DNA"/>
</dbReference>
<comment type="caution">
    <text evidence="2">The sequence shown here is derived from an EMBL/GenBank/DDBJ whole genome shotgun (WGS) entry which is preliminary data.</text>
</comment>
<dbReference type="SUPFAM" id="SSF160935">
    <property type="entry name" value="VPA0735-like"/>
    <property type="match status" value="1"/>
</dbReference>
<evidence type="ECO:0000313" key="3">
    <source>
        <dbReference type="Proteomes" id="UP001181622"/>
    </source>
</evidence>
<organism evidence="2 3">
    <name type="scientific">Chelatococcus sambhunathii</name>
    <dbReference type="NCBI Taxonomy" id="363953"/>
    <lineage>
        <taxon>Bacteria</taxon>
        <taxon>Pseudomonadati</taxon>
        <taxon>Pseudomonadota</taxon>
        <taxon>Alphaproteobacteria</taxon>
        <taxon>Hyphomicrobiales</taxon>
        <taxon>Chelatococcaceae</taxon>
        <taxon>Chelatococcus</taxon>
    </lineage>
</organism>
<reference evidence="2" key="1">
    <citation type="submission" date="2020-10" db="EMBL/GenBank/DDBJ databases">
        <authorList>
            <person name="Abbas A."/>
            <person name="Razzaq R."/>
            <person name="Waqas M."/>
            <person name="Abbas N."/>
            <person name="Nielsen T.K."/>
            <person name="Hansen L.H."/>
            <person name="Hussain S."/>
            <person name="Shahid M."/>
        </authorList>
    </citation>
    <scope>NUCLEOTIDE SEQUENCE</scope>
    <source>
        <strain evidence="2">S14</strain>
    </source>
</reference>
<name>A0ABU1DH70_9HYPH</name>
<dbReference type="PIRSF" id="PIRSF009471">
    <property type="entry name" value="UCP009471"/>
    <property type="match status" value="1"/>
</dbReference>
<proteinExistence type="predicted"/>
<sequence>MRLVIGALVALTLAASLGLGATWWTVANGLPVSGLRIGVWKAEPDIGTLDADPYEVAQTARSGEAPISYGDGLAFTATTDDEGRLLDSSCDYELQGDLPPVRLWTLSPFSADGRRRNPARADVALTSASAVRRAGAPLSIALSPRARPGNWLPLEGEGRFVLRLTLYDTTLGTPLERANPTALLSLRRGACG</sequence>